<reference evidence="2 4" key="1">
    <citation type="journal article" date="2008" name="Science">
        <title>The Physcomitrella genome reveals evolutionary insights into the conquest of land by plants.</title>
        <authorList>
            <person name="Rensing S."/>
            <person name="Lang D."/>
            <person name="Zimmer A."/>
            <person name="Terry A."/>
            <person name="Salamov A."/>
            <person name="Shapiro H."/>
            <person name="Nishiyama T."/>
            <person name="Perroud P.-F."/>
            <person name="Lindquist E."/>
            <person name="Kamisugi Y."/>
            <person name="Tanahashi T."/>
            <person name="Sakakibara K."/>
            <person name="Fujita T."/>
            <person name="Oishi K."/>
            <person name="Shin-I T."/>
            <person name="Kuroki Y."/>
            <person name="Toyoda A."/>
            <person name="Suzuki Y."/>
            <person name="Hashimoto A."/>
            <person name="Yamaguchi K."/>
            <person name="Sugano A."/>
            <person name="Kohara Y."/>
            <person name="Fujiyama A."/>
            <person name="Anterola A."/>
            <person name="Aoki S."/>
            <person name="Ashton N."/>
            <person name="Barbazuk W.B."/>
            <person name="Barker E."/>
            <person name="Bennetzen J."/>
            <person name="Bezanilla M."/>
            <person name="Blankenship R."/>
            <person name="Cho S.H."/>
            <person name="Dutcher S."/>
            <person name="Estelle M."/>
            <person name="Fawcett J.A."/>
            <person name="Gundlach H."/>
            <person name="Hanada K."/>
            <person name="Heyl A."/>
            <person name="Hicks K.A."/>
            <person name="Hugh J."/>
            <person name="Lohr M."/>
            <person name="Mayer K."/>
            <person name="Melkozernov A."/>
            <person name="Murata T."/>
            <person name="Nelson D."/>
            <person name="Pils B."/>
            <person name="Prigge M."/>
            <person name="Reiss B."/>
            <person name="Renner T."/>
            <person name="Rombauts S."/>
            <person name="Rushton P."/>
            <person name="Sanderfoot A."/>
            <person name="Schween G."/>
            <person name="Shiu S.-H."/>
            <person name="Stueber K."/>
            <person name="Theodoulou F.L."/>
            <person name="Tu H."/>
            <person name="Van de Peer Y."/>
            <person name="Verrier P.J."/>
            <person name="Waters E."/>
            <person name="Wood A."/>
            <person name="Yang L."/>
            <person name="Cove D."/>
            <person name="Cuming A."/>
            <person name="Hasebe M."/>
            <person name="Lucas S."/>
            <person name="Mishler D.B."/>
            <person name="Reski R."/>
            <person name="Grigoriev I."/>
            <person name="Quatrano R.S."/>
            <person name="Boore J.L."/>
        </authorList>
    </citation>
    <scope>NUCLEOTIDE SEQUENCE [LARGE SCALE GENOMIC DNA]</scope>
    <source>
        <strain evidence="3 4">cv. Gransden 2004</strain>
    </source>
</reference>
<dbReference type="Gramene" id="Pp3c15_7460V3.1">
    <property type="protein sequence ID" value="Pp3c15_7460V3.1"/>
    <property type="gene ID" value="Pp3c15_7460"/>
</dbReference>
<evidence type="ECO:0000313" key="3">
    <source>
        <dbReference type="EnsemblPlants" id="Pp3c15_7460V3.1"/>
    </source>
</evidence>
<dbReference type="PaxDb" id="3218-PP1S189_69V6.1"/>
<dbReference type="Gramene" id="Pp3c15_7460V3.2">
    <property type="protein sequence ID" value="Pp3c15_7460V3.2"/>
    <property type="gene ID" value="Pp3c15_7460"/>
</dbReference>
<evidence type="ECO:0000313" key="4">
    <source>
        <dbReference type="Proteomes" id="UP000006727"/>
    </source>
</evidence>
<evidence type="ECO:0000256" key="1">
    <source>
        <dbReference type="SAM" id="SignalP"/>
    </source>
</evidence>
<keyword evidence="4" id="KW-1185">Reference proteome</keyword>
<evidence type="ECO:0008006" key="5">
    <source>
        <dbReference type="Google" id="ProtNLM"/>
    </source>
</evidence>
<dbReference type="EnsemblPlants" id="Pp3c15_7460V3.1">
    <property type="protein sequence ID" value="Pp3c15_7460V3.1"/>
    <property type="gene ID" value="Pp3c15_7460"/>
</dbReference>
<accession>A0A2K1JCC9</accession>
<dbReference type="EnsemblPlants" id="Pp3c15_7460V3.2">
    <property type="protein sequence ID" value="Pp3c15_7460V3.2"/>
    <property type="gene ID" value="Pp3c15_7460"/>
</dbReference>
<dbReference type="AlphaFoldDB" id="A0A2K1JCC9"/>
<feature type="chain" id="PRO_5036042858" description="Secreted protein" evidence="1">
    <location>
        <begin position="20"/>
        <end position="98"/>
    </location>
</feature>
<name>A0A2K1JCC9_PHYPA</name>
<dbReference type="Proteomes" id="UP000006727">
    <property type="component" value="Chromosome 15"/>
</dbReference>
<evidence type="ECO:0000313" key="2">
    <source>
        <dbReference type="EMBL" id="PNR39179.1"/>
    </source>
</evidence>
<dbReference type="InParanoid" id="A0A2K1JCC9"/>
<gene>
    <name evidence="2" type="ORF">PHYPA_019457</name>
</gene>
<reference evidence="2 4" key="2">
    <citation type="journal article" date="2018" name="Plant J.">
        <title>The Physcomitrella patens chromosome-scale assembly reveals moss genome structure and evolution.</title>
        <authorList>
            <person name="Lang D."/>
            <person name="Ullrich K.K."/>
            <person name="Murat F."/>
            <person name="Fuchs J."/>
            <person name="Jenkins J."/>
            <person name="Haas F.B."/>
            <person name="Piednoel M."/>
            <person name="Gundlach H."/>
            <person name="Van Bel M."/>
            <person name="Meyberg R."/>
            <person name="Vives C."/>
            <person name="Morata J."/>
            <person name="Symeonidi A."/>
            <person name="Hiss M."/>
            <person name="Muchero W."/>
            <person name="Kamisugi Y."/>
            <person name="Saleh O."/>
            <person name="Blanc G."/>
            <person name="Decker E.L."/>
            <person name="van Gessel N."/>
            <person name="Grimwood J."/>
            <person name="Hayes R.D."/>
            <person name="Graham S.W."/>
            <person name="Gunter L.E."/>
            <person name="McDaniel S.F."/>
            <person name="Hoernstein S.N.W."/>
            <person name="Larsson A."/>
            <person name="Li F.W."/>
            <person name="Perroud P.F."/>
            <person name="Phillips J."/>
            <person name="Ranjan P."/>
            <person name="Rokshar D.S."/>
            <person name="Rothfels C.J."/>
            <person name="Schneider L."/>
            <person name="Shu S."/>
            <person name="Stevenson D.W."/>
            <person name="Thummler F."/>
            <person name="Tillich M."/>
            <person name="Villarreal Aguilar J.C."/>
            <person name="Widiez T."/>
            <person name="Wong G.K."/>
            <person name="Wymore A."/>
            <person name="Zhang Y."/>
            <person name="Zimmer A.D."/>
            <person name="Quatrano R.S."/>
            <person name="Mayer K.F.X."/>
            <person name="Goodstein D."/>
            <person name="Casacuberta J.M."/>
            <person name="Vandepoele K."/>
            <person name="Reski R."/>
            <person name="Cuming A.C."/>
            <person name="Tuskan G.A."/>
            <person name="Maumus F."/>
            <person name="Salse J."/>
            <person name="Schmutz J."/>
            <person name="Rensing S.A."/>
        </authorList>
    </citation>
    <scope>NUCLEOTIDE SEQUENCE [LARGE SCALE GENOMIC DNA]</scope>
    <source>
        <strain evidence="3 4">cv. Gransden 2004</strain>
    </source>
</reference>
<organism evidence="2">
    <name type="scientific">Physcomitrium patens</name>
    <name type="common">Spreading-leaved earth moss</name>
    <name type="synonym">Physcomitrella patens</name>
    <dbReference type="NCBI Taxonomy" id="3218"/>
    <lineage>
        <taxon>Eukaryota</taxon>
        <taxon>Viridiplantae</taxon>
        <taxon>Streptophyta</taxon>
        <taxon>Embryophyta</taxon>
        <taxon>Bryophyta</taxon>
        <taxon>Bryophytina</taxon>
        <taxon>Bryopsida</taxon>
        <taxon>Funariidae</taxon>
        <taxon>Funariales</taxon>
        <taxon>Funariaceae</taxon>
        <taxon>Physcomitrium</taxon>
    </lineage>
</organism>
<protein>
    <recommendedName>
        <fullName evidence="5">Secreted protein</fullName>
    </recommendedName>
</protein>
<keyword evidence="1" id="KW-0732">Signal</keyword>
<feature type="signal peptide" evidence="1">
    <location>
        <begin position="1"/>
        <end position="19"/>
    </location>
</feature>
<proteinExistence type="predicted"/>
<reference evidence="3" key="3">
    <citation type="submission" date="2020-12" db="UniProtKB">
        <authorList>
            <consortium name="EnsemblPlants"/>
        </authorList>
    </citation>
    <scope>IDENTIFICATION</scope>
</reference>
<dbReference type="EMBL" id="ABEU02000015">
    <property type="protein sequence ID" value="PNR39179.1"/>
    <property type="molecule type" value="Genomic_DNA"/>
</dbReference>
<sequence length="98" mass="10858">MLALCVVVIAAVVVLVLESFVPTKLCDGLVCRFSTVYQRPACKAAPATTQEHWPTHQLHVGESLVRLGVTSMHPHEDRSKLLERRQLAKPFGMVVVHC</sequence>